<evidence type="ECO:0000256" key="1">
    <source>
        <dbReference type="SAM" id="Phobius"/>
    </source>
</evidence>
<reference evidence="3 4" key="1">
    <citation type="submission" date="2019-10" db="EMBL/GenBank/DDBJ databases">
        <authorList>
            <person name="Palmer J.M."/>
        </authorList>
    </citation>
    <scope>NUCLEOTIDE SEQUENCE [LARGE SCALE GENOMIC DNA]</scope>
    <source>
        <strain evidence="3 4">TWF694</strain>
    </source>
</reference>
<comment type="caution">
    <text evidence="3">The sequence shown here is derived from an EMBL/GenBank/DDBJ whole genome shotgun (WGS) entry which is preliminary data.</text>
</comment>
<feature type="chain" id="PRO_5043519217" evidence="2">
    <location>
        <begin position="27"/>
        <end position="412"/>
    </location>
</feature>
<organism evidence="3 4">
    <name type="scientific">Orbilia ellipsospora</name>
    <dbReference type="NCBI Taxonomy" id="2528407"/>
    <lineage>
        <taxon>Eukaryota</taxon>
        <taxon>Fungi</taxon>
        <taxon>Dikarya</taxon>
        <taxon>Ascomycota</taxon>
        <taxon>Pezizomycotina</taxon>
        <taxon>Orbiliomycetes</taxon>
        <taxon>Orbiliales</taxon>
        <taxon>Orbiliaceae</taxon>
        <taxon>Orbilia</taxon>
    </lineage>
</organism>
<protein>
    <submittedName>
        <fullName evidence="3">Uncharacterized protein</fullName>
    </submittedName>
</protein>
<feature type="transmembrane region" description="Helical" evidence="1">
    <location>
        <begin position="389"/>
        <end position="410"/>
    </location>
</feature>
<gene>
    <name evidence="3" type="ORF">TWF694_011275</name>
</gene>
<dbReference type="Proteomes" id="UP001365542">
    <property type="component" value="Unassembled WGS sequence"/>
</dbReference>
<keyword evidence="1" id="KW-0472">Membrane</keyword>
<keyword evidence="2" id="KW-0732">Signal</keyword>
<evidence type="ECO:0000313" key="3">
    <source>
        <dbReference type="EMBL" id="KAK6538397.1"/>
    </source>
</evidence>
<dbReference type="AlphaFoldDB" id="A0AAV9X8L0"/>
<proteinExistence type="predicted"/>
<dbReference type="EMBL" id="JAVHJO010000008">
    <property type="protein sequence ID" value="KAK6538397.1"/>
    <property type="molecule type" value="Genomic_DNA"/>
</dbReference>
<accession>A0AAV9X8L0</accession>
<name>A0AAV9X8L0_9PEZI</name>
<evidence type="ECO:0000313" key="4">
    <source>
        <dbReference type="Proteomes" id="UP001365542"/>
    </source>
</evidence>
<keyword evidence="1" id="KW-0812">Transmembrane</keyword>
<sequence length="412" mass="43116">MHLNWNPTVRAGLLLAASLPLPFVSCASSTITQAPDPTVVQQRLYPRKTSSSAPPYGRNACSALYSVYSWCSTSGYVNLGGSSALASCACYYDQTWVPNIFDELVTSCYDYVRTVQPAATGGIAQYLNICFLAGDISKSASQGSLACNTLASILTSCANPPRTRSSSSALIFSGSSSLANCACYSASKYVPDNFDHLVSSCYTYAQNLAGEGAAVSTLVGFCGSVGDVRQSASTALQKCQLFDNQYAACESAYSGVFSTLTASQQASCLCYGARESWEPGVVDGAIQTCIGYLSTANPQRARTIEVFGNGFCEGLGDVRHPSSTNAIPGRTTSIVLPTITATKNSTLTVISTLSENNSETSGTIHSTPASTTALLPTNTIVPESAGGKLGVPFSPLLIALLCTAILRIIYIL</sequence>
<keyword evidence="4" id="KW-1185">Reference proteome</keyword>
<feature type="signal peptide" evidence="2">
    <location>
        <begin position="1"/>
        <end position="26"/>
    </location>
</feature>
<keyword evidence="1" id="KW-1133">Transmembrane helix</keyword>
<evidence type="ECO:0000256" key="2">
    <source>
        <dbReference type="SAM" id="SignalP"/>
    </source>
</evidence>